<dbReference type="GO" id="GO:0003723">
    <property type="term" value="F:RNA binding"/>
    <property type="evidence" value="ECO:0007669"/>
    <property type="project" value="TreeGrafter"/>
</dbReference>
<organism evidence="4 5">
    <name type="scientific">Pseudozyma antarctica (strain T-34)</name>
    <name type="common">Yeast</name>
    <name type="synonym">Candida antarctica</name>
    <dbReference type="NCBI Taxonomy" id="1151754"/>
    <lineage>
        <taxon>Eukaryota</taxon>
        <taxon>Fungi</taxon>
        <taxon>Dikarya</taxon>
        <taxon>Basidiomycota</taxon>
        <taxon>Ustilaginomycotina</taxon>
        <taxon>Ustilaginomycetes</taxon>
        <taxon>Ustilaginales</taxon>
        <taxon>Ustilaginaceae</taxon>
        <taxon>Moesziomyces</taxon>
    </lineage>
</organism>
<dbReference type="InterPro" id="IPR052115">
    <property type="entry name" value="NEXT_complex_subunit_ZCCHC8"/>
</dbReference>
<dbReference type="Proteomes" id="UP000011976">
    <property type="component" value="Unassembled WGS sequence"/>
</dbReference>
<evidence type="ECO:0000259" key="3">
    <source>
        <dbReference type="PROSITE" id="PS50158"/>
    </source>
</evidence>
<dbReference type="GO" id="GO:0008270">
    <property type="term" value="F:zinc ion binding"/>
    <property type="evidence" value="ECO:0007669"/>
    <property type="project" value="UniProtKB-KW"/>
</dbReference>
<proteinExistence type="predicted"/>
<keyword evidence="1" id="KW-0479">Metal-binding</keyword>
<dbReference type="PANTHER" id="PTHR13316">
    <property type="entry name" value="ZINC FINGER, CCHC DOMAIN CONTAINING 8"/>
    <property type="match status" value="1"/>
</dbReference>
<evidence type="ECO:0000313" key="4">
    <source>
        <dbReference type="EMBL" id="GAC76528.1"/>
    </source>
</evidence>
<name>M9MFV9_PSEA3</name>
<reference evidence="5" key="1">
    <citation type="journal article" date="2013" name="Genome Announc.">
        <title>Genome sequence of the basidiomycetous yeast Pseudozyma antarctica T-34, a producer of the glycolipid biosurfactants mannosylerythritol lipids.</title>
        <authorList>
            <person name="Morita T."/>
            <person name="Koike H."/>
            <person name="Koyama Y."/>
            <person name="Hagiwara H."/>
            <person name="Ito E."/>
            <person name="Fukuoka T."/>
            <person name="Imura T."/>
            <person name="Machida M."/>
            <person name="Kitamoto D."/>
        </authorList>
    </citation>
    <scope>NUCLEOTIDE SEQUENCE [LARGE SCALE GENOMIC DNA]</scope>
    <source>
        <strain evidence="5">T-34</strain>
    </source>
</reference>
<dbReference type="GO" id="GO:0071013">
    <property type="term" value="C:catalytic step 2 spliceosome"/>
    <property type="evidence" value="ECO:0007669"/>
    <property type="project" value="TreeGrafter"/>
</dbReference>
<dbReference type="AlphaFoldDB" id="M9MFV9"/>
<feature type="compositionally biased region" description="Low complexity" evidence="2">
    <location>
        <begin position="101"/>
        <end position="114"/>
    </location>
</feature>
<feature type="compositionally biased region" description="Pro residues" evidence="2">
    <location>
        <begin position="603"/>
        <end position="635"/>
    </location>
</feature>
<protein>
    <recommendedName>
        <fullName evidence="3">CCHC-type domain-containing protein</fullName>
    </recommendedName>
</protein>
<evidence type="ECO:0000256" key="1">
    <source>
        <dbReference type="PROSITE-ProRule" id="PRU00047"/>
    </source>
</evidence>
<accession>M9MFV9</accession>
<dbReference type="InterPro" id="IPR001878">
    <property type="entry name" value="Znf_CCHC"/>
</dbReference>
<gene>
    <name evidence="4" type="ORF">PANT_22c00069</name>
</gene>
<feature type="region of interest" description="Disordered" evidence="2">
    <location>
        <begin position="1"/>
        <end position="34"/>
    </location>
</feature>
<feature type="region of interest" description="Disordered" evidence="2">
    <location>
        <begin position="547"/>
        <end position="571"/>
    </location>
</feature>
<feature type="region of interest" description="Disordered" evidence="2">
    <location>
        <begin position="76"/>
        <end position="158"/>
    </location>
</feature>
<dbReference type="PROSITE" id="PS50158">
    <property type="entry name" value="ZF_CCHC"/>
    <property type="match status" value="1"/>
</dbReference>
<keyword evidence="1" id="KW-0862">Zinc</keyword>
<evidence type="ECO:0000256" key="2">
    <source>
        <dbReference type="SAM" id="MobiDB-lite"/>
    </source>
</evidence>
<keyword evidence="1" id="KW-0863">Zinc-finger</keyword>
<feature type="compositionally biased region" description="Polar residues" evidence="2">
    <location>
        <begin position="115"/>
        <end position="141"/>
    </location>
</feature>
<feature type="domain" description="CCHC-type" evidence="3">
    <location>
        <begin position="345"/>
        <end position="359"/>
    </location>
</feature>
<feature type="region of interest" description="Disordered" evidence="2">
    <location>
        <begin position="596"/>
        <end position="635"/>
    </location>
</feature>
<dbReference type="STRING" id="1151754.M9MFV9"/>
<dbReference type="PANTHER" id="PTHR13316:SF0">
    <property type="entry name" value="ZINC FINGER CCHC DOMAIN-CONTAINING PROTEIN 8"/>
    <property type="match status" value="1"/>
</dbReference>
<sequence>MKPRGGSSMQGPPSARRRVGLSCSRAAEDSQRSAAPNFLHTRFAGAAAAAALGSPLFPASFISLASDCARLEMNRTAAHGRSERQLKRRSLGGKRVGSLTSSASSAAVPSEPSPNGRTPTVPTIHPQQTSSKRTQKASSDGDTAPVRSDSIGDEEGADLDLAELRSDDKFLYERSAPVDVALGLDSSPSQPPLLERIDVYVAEHYLDCFGITHRDELVRHHNRLIPFFAKAPRFVSIHSLKQKELERDYTERKGISVEMSSPAASDCSLESGEWDGQEQCFYVDRHPTAYESFDPEQSFEGYMHVFSRPPTNDAAGSILGTHAPGNCDDTPAEEHRRHVRAERLCFNCGEPEHAVSQCPLPRDRERIRQSRLEFEQNKTLRSGDSEINAHARLHEQVASAQQRLQWLDEFVPGQPSTELIRALTWDAASATDDRDDREAELHAPTLDLPHLRNMLVWGYPPAWIAPHDPIKLVRHRIQHDTDWNDVEMLRGFDVASLKADTTVAATADHSPEGASAEGTEHRWVDFHTQLFDSNRLQKFDTVYRRPLPRLERDGEPDPSLNRDRAEDKDDWERASKRIRLGGAERTMQDRKALWQSLLSGRFPSPPSLPPEEPPPPPPPTSPPPPPPPPPPPHID</sequence>
<dbReference type="OrthoDB" id="429967at2759"/>
<dbReference type="EMBL" id="DF196788">
    <property type="protein sequence ID" value="GAC76528.1"/>
    <property type="molecule type" value="Genomic_DNA"/>
</dbReference>
<evidence type="ECO:0000313" key="5">
    <source>
        <dbReference type="Proteomes" id="UP000011976"/>
    </source>
</evidence>